<evidence type="ECO:0000313" key="2">
    <source>
        <dbReference type="EMBL" id="CAE8690821.1"/>
    </source>
</evidence>
<sequence length="74" mass="8031">VCLVARRAAAQRPSGGPWNCLGLGIPGWRGRSVPLMEEPVEESPQTPLCDQRSWRGRDRGGSRSRAHACHIVAA</sequence>
<reference evidence="2" key="1">
    <citation type="submission" date="2021-02" db="EMBL/GenBank/DDBJ databases">
        <authorList>
            <person name="Dougan E. K."/>
            <person name="Rhodes N."/>
            <person name="Thang M."/>
            <person name="Chan C."/>
        </authorList>
    </citation>
    <scope>NUCLEOTIDE SEQUENCE</scope>
</reference>
<name>A0A813K2J5_POLGL</name>
<feature type="non-terminal residue" evidence="2">
    <location>
        <position position="1"/>
    </location>
</feature>
<evidence type="ECO:0000313" key="3">
    <source>
        <dbReference type="Proteomes" id="UP000626109"/>
    </source>
</evidence>
<dbReference type="EMBL" id="CAJNNW010027329">
    <property type="protein sequence ID" value="CAE8690821.1"/>
    <property type="molecule type" value="Genomic_DNA"/>
</dbReference>
<feature type="non-terminal residue" evidence="2">
    <location>
        <position position="74"/>
    </location>
</feature>
<evidence type="ECO:0000256" key="1">
    <source>
        <dbReference type="SAM" id="MobiDB-lite"/>
    </source>
</evidence>
<dbReference type="Proteomes" id="UP000626109">
    <property type="component" value="Unassembled WGS sequence"/>
</dbReference>
<feature type="compositionally biased region" description="Basic and acidic residues" evidence="1">
    <location>
        <begin position="52"/>
        <end position="61"/>
    </location>
</feature>
<organism evidence="2 3">
    <name type="scientific">Polarella glacialis</name>
    <name type="common">Dinoflagellate</name>
    <dbReference type="NCBI Taxonomy" id="89957"/>
    <lineage>
        <taxon>Eukaryota</taxon>
        <taxon>Sar</taxon>
        <taxon>Alveolata</taxon>
        <taxon>Dinophyceae</taxon>
        <taxon>Suessiales</taxon>
        <taxon>Suessiaceae</taxon>
        <taxon>Polarella</taxon>
    </lineage>
</organism>
<gene>
    <name evidence="2" type="ORF">PGLA2088_LOCUS27122</name>
</gene>
<proteinExistence type="predicted"/>
<comment type="caution">
    <text evidence="2">The sequence shown here is derived from an EMBL/GenBank/DDBJ whole genome shotgun (WGS) entry which is preliminary data.</text>
</comment>
<dbReference type="AlphaFoldDB" id="A0A813K2J5"/>
<accession>A0A813K2J5</accession>
<protein>
    <submittedName>
        <fullName evidence="2">Uncharacterized protein</fullName>
    </submittedName>
</protein>
<feature type="region of interest" description="Disordered" evidence="1">
    <location>
        <begin position="37"/>
        <end position="67"/>
    </location>
</feature>